<dbReference type="RefSeq" id="WP_240269600.1">
    <property type="nucleotide sequence ID" value="NZ_JAKSXN010000028.1"/>
</dbReference>
<proteinExistence type="predicted"/>
<evidence type="ECO:0000256" key="1">
    <source>
        <dbReference type="ARBA" id="ARBA00023015"/>
    </source>
</evidence>
<dbReference type="PANTHER" id="PTHR42756:SF1">
    <property type="entry name" value="TRANSCRIPTIONAL REPRESSOR OF EMRAB OPERON"/>
    <property type="match status" value="1"/>
</dbReference>
<dbReference type="Proteomes" id="UP001597211">
    <property type="component" value="Unassembled WGS sequence"/>
</dbReference>
<dbReference type="Gene3D" id="1.10.10.10">
    <property type="entry name" value="Winged helix-like DNA-binding domain superfamily/Winged helix DNA-binding domain"/>
    <property type="match status" value="1"/>
</dbReference>
<dbReference type="InterPro" id="IPR036388">
    <property type="entry name" value="WH-like_DNA-bd_sf"/>
</dbReference>
<keyword evidence="1" id="KW-0805">Transcription regulation</keyword>
<evidence type="ECO:0000256" key="3">
    <source>
        <dbReference type="ARBA" id="ARBA00023163"/>
    </source>
</evidence>
<dbReference type="EMBL" id="JBHTKZ010000025">
    <property type="protein sequence ID" value="MFD1182388.1"/>
    <property type="molecule type" value="Genomic_DNA"/>
</dbReference>
<dbReference type="PROSITE" id="PS50995">
    <property type="entry name" value="HTH_MARR_2"/>
    <property type="match status" value="1"/>
</dbReference>
<feature type="domain" description="HTH marR-type" evidence="4">
    <location>
        <begin position="1"/>
        <end position="138"/>
    </location>
</feature>
<dbReference type="PANTHER" id="PTHR42756">
    <property type="entry name" value="TRANSCRIPTIONAL REGULATOR, MARR"/>
    <property type="match status" value="1"/>
</dbReference>
<keyword evidence="3" id="KW-0804">Transcription</keyword>
<gene>
    <name evidence="5" type="ORF">ACFQ2Z_13560</name>
</gene>
<reference evidence="6" key="1">
    <citation type="journal article" date="2019" name="Int. J. Syst. Evol. Microbiol.">
        <title>The Global Catalogue of Microorganisms (GCM) 10K type strain sequencing project: providing services to taxonomists for standard genome sequencing and annotation.</title>
        <authorList>
            <consortium name="The Broad Institute Genomics Platform"/>
            <consortium name="The Broad Institute Genome Sequencing Center for Infectious Disease"/>
            <person name="Wu L."/>
            <person name="Ma J."/>
        </authorList>
    </citation>
    <scope>NUCLEOTIDE SEQUENCE [LARGE SCALE GENOMIC DNA]</scope>
    <source>
        <strain evidence="6">CCUG 48216</strain>
    </source>
</reference>
<protein>
    <submittedName>
        <fullName evidence="5">MarR family winged helix-turn-helix transcriptional regulator</fullName>
    </submittedName>
</protein>
<keyword evidence="2" id="KW-0238">DNA-binding</keyword>
<dbReference type="Pfam" id="PF01047">
    <property type="entry name" value="MarR"/>
    <property type="match status" value="1"/>
</dbReference>
<evidence type="ECO:0000313" key="5">
    <source>
        <dbReference type="EMBL" id="MFD1182388.1"/>
    </source>
</evidence>
<name>A0ABW3SCW4_9BACL</name>
<comment type="caution">
    <text evidence="5">The sequence shown here is derived from an EMBL/GenBank/DDBJ whole genome shotgun (WGS) entry which is preliminary data.</text>
</comment>
<organism evidence="5 6">
    <name type="scientific">Paenibacillus timonensis</name>
    <dbReference type="NCBI Taxonomy" id="225915"/>
    <lineage>
        <taxon>Bacteria</taxon>
        <taxon>Bacillati</taxon>
        <taxon>Bacillota</taxon>
        <taxon>Bacilli</taxon>
        <taxon>Bacillales</taxon>
        <taxon>Paenibacillaceae</taxon>
        <taxon>Paenibacillus</taxon>
    </lineage>
</organism>
<keyword evidence="6" id="KW-1185">Reference proteome</keyword>
<sequence>MKEHQEMCVGICETTLDIAHSMGRLFFNDGEQILPSKFFILLAVYRYGRSTVSQIAEQVGLSSSANTIAINKMVQEGLLDRVRDEADKRICWIDLTDRGRSVLEGMIAKRNQIFQTILGDFPEEQLQVFLQSLQTIRDKFAAGNTVMEGTLLTTGTEELHAAADRT</sequence>
<evidence type="ECO:0000259" key="4">
    <source>
        <dbReference type="PROSITE" id="PS50995"/>
    </source>
</evidence>
<dbReference type="SUPFAM" id="SSF46785">
    <property type="entry name" value="Winged helix' DNA-binding domain"/>
    <property type="match status" value="1"/>
</dbReference>
<accession>A0ABW3SCW4</accession>
<dbReference type="SMART" id="SM00347">
    <property type="entry name" value="HTH_MARR"/>
    <property type="match status" value="1"/>
</dbReference>
<evidence type="ECO:0000256" key="2">
    <source>
        <dbReference type="ARBA" id="ARBA00023125"/>
    </source>
</evidence>
<evidence type="ECO:0000313" key="6">
    <source>
        <dbReference type="Proteomes" id="UP001597211"/>
    </source>
</evidence>
<dbReference type="InterPro" id="IPR000835">
    <property type="entry name" value="HTH_MarR-typ"/>
</dbReference>
<dbReference type="InterPro" id="IPR036390">
    <property type="entry name" value="WH_DNA-bd_sf"/>
</dbReference>